<dbReference type="PROSITE" id="PS00237">
    <property type="entry name" value="G_PROTEIN_RECEP_F1_1"/>
    <property type="match status" value="1"/>
</dbReference>
<evidence type="ECO:0000256" key="2">
    <source>
        <dbReference type="ARBA" id="ARBA00022475"/>
    </source>
</evidence>
<feature type="region of interest" description="Disordered" evidence="12">
    <location>
        <begin position="1"/>
        <end position="21"/>
    </location>
</feature>
<evidence type="ECO:0000256" key="11">
    <source>
        <dbReference type="RuleBase" id="RU000688"/>
    </source>
</evidence>
<evidence type="ECO:0000259" key="14">
    <source>
        <dbReference type="PROSITE" id="PS50262"/>
    </source>
</evidence>
<gene>
    <name evidence="15" type="ORF">BSL78_01493</name>
</gene>
<dbReference type="InterPro" id="IPR000276">
    <property type="entry name" value="GPCR_Rhodpsn"/>
</dbReference>
<dbReference type="EMBL" id="MRZV01000029">
    <property type="protein sequence ID" value="PIK61568.1"/>
    <property type="molecule type" value="Genomic_DNA"/>
</dbReference>
<sequence length="293" mass="33095">MNTSDGVSKMVQSGDDGSSTVTPQYSDYSDYQYGPVGPFYSTVFAIFILIILMSATGNSLVIFIVLRFRAMRNSVTNFYIMNVALSDIVYTFMCVPVMAYIFFWHVWHFGNFFCKLFAVLQTATVQVTCTTLTVMTVDRYYVIISPLTSRQTRTIPKAAGISVAIWIFSFVTHTPLAFLYEVDEYSSCNVRQGVGSGYLIFLFLSTYVIPLTIIGVCYGLILSHLWKLSRNGSSKETSVQTATKKWKTTKIVLAVILLFAFCWLPIHIVNIWQGFQSREMNISVRGNLPLFIP</sequence>
<organism evidence="15 16">
    <name type="scientific">Stichopus japonicus</name>
    <name type="common">Sea cucumber</name>
    <dbReference type="NCBI Taxonomy" id="307972"/>
    <lineage>
        <taxon>Eukaryota</taxon>
        <taxon>Metazoa</taxon>
        <taxon>Echinodermata</taxon>
        <taxon>Eleutherozoa</taxon>
        <taxon>Echinozoa</taxon>
        <taxon>Holothuroidea</taxon>
        <taxon>Aspidochirotacea</taxon>
        <taxon>Aspidochirotida</taxon>
        <taxon>Stichopodidae</taxon>
        <taxon>Apostichopus</taxon>
    </lineage>
</organism>
<dbReference type="STRING" id="307972.A0A2G8LMT5"/>
<evidence type="ECO:0000256" key="13">
    <source>
        <dbReference type="SAM" id="Phobius"/>
    </source>
</evidence>
<evidence type="ECO:0000256" key="4">
    <source>
        <dbReference type="ARBA" id="ARBA00022989"/>
    </source>
</evidence>
<evidence type="ECO:0000256" key="6">
    <source>
        <dbReference type="ARBA" id="ARBA00023136"/>
    </source>
</evidence>
<evidence type="ECO:0000256" key="12">
    <source>
        <dbReference type="SAM" id="MobiDB-lite"/>
    </source>
</evidence>
<feature type="transmembrane region" description="Helical" evidence="13">
    <location>
        <begin position="251"/>
        <end position="272"/>
    </location>
</feature>
<comment type="caution">
    <text evidence="15">The sequence shown here is derived from an EMBL/GenBank/DDBJ whole genome shotgun (WGS) entry which is preliminary data.</text>
</comment>
<name>A0A2G8LMT5_STIJA</name>
<dbReference type="AlphaFoldDB" id="A0A2G8LMT5"/>
<keyword evidence="9" id="KW-0325">Glycoprotein</keyword>
<dbReference type="PANTHER" id="PTHR45695:SF23">
    <property type="entry name" value="GALANIN-LIKE G-PROTEIN COUPLED RECEPTOR NPR-9"/>
    <property type="match status" value="1"/>
</dbReference>
<dbReference type="OrthoDB" id="2132067at2759"/>
<keyword evidence="7" id="KW-1015">Disulfide bond</keyword>
<reference evidence="15 16" key="1">
    <citation type="journal article" date="2017" name="PLoS Biol.">
        <title>The sea cucumber genome provides insights into morphological evolution and visceral regeneration.</title>
        <authorList>
            <person name="Zhang X."/>
            <person name="Sun L."/>
            <person name="Yuan J."/>
            <person name="Sun Y."/>
            <person name="Gao Y."/>
            <person name="Zhang L."/>
            <person name="Li S."/>
            <person name="Dai H."/>
            <person name="Hamel J.F."/>
            <person name="Liu C."/>
            <person name="Yu Y."/>
            <person name="Liu S."/>
            <person name="Lin W."/>
            <person name="Guo K."/>
            <person name="Jin S."/>
            <person name="Xu P."/>
            <person name="Storey K.B."/>
            <person name="Huan P."/>
            <person name="Zhang T."/>
            <person name="Zhou Y."/>
            <person name="Zhang J."/>
            <person name="Lin C."/>
            <person name="Li X."/>
            <person name="Xing L."/>
            <person name="Huo D."/>
            <person name="Sun M."/>
            <person name="Wang L."/>
            <person name="Mercier A."/>
            <person name="Li F."/>
            <person name="Yang H."/>
            <person name="Xiang J."/>
        </authorList>
    </citation>
    <scope>NUCLEOTIDE SEQUENCE [LARGE SCALE GENOMIC DNA]</scope>
    <source>
        <strain evidence="15">Shaxun</strain>
        <tissue evidence="15">Muscle</tissue>
    </source>
</reference>
<protein>
    <submittedName>
        <fullName evidence="15">Putative G-protein coupled receptor</fullName>
    </submittedName>
</protein>
<keyword evidence="5 11" id="KW-0297">G-protein coupled receptor</keyword>
<keyword evidence="10 11" id="KW-0807">Transducer</keyword>
<dbReference type="SUPFAM" id="SSF81321">
    <property type="entry name" value="Family A G protein-coupled receptor-like"/>
    <property type="match status" value="1"/>
</dbReference>
<feature type="transmembrane region" description="Helical" evidence="13">
    <location>
        <begin position="158"/>
        <end position="178"/>
    </location>
</feature>
<dbReference type="GO" id="GO:0005886">
    <property type="term" value="C:plasma membrane"/>
    <property type="evidence" value="ECO:0007669"/>
    <property type="project" value="UniProtKB-SubCell"/>
</dbReference>
<dbReference type="PROSITE" id="PS50262">
    <property type="entry name" value="G_PROTEIN_RECEP_F1_2"/>
    <property type="match status" value="1"/>
</dbReference>
<accession>A0A2G8LMT5</accession>
<evidence type="ECO:0000313" key="16">
    <source>
        <dbReference type="Proteomes" id="UP000230750"/>
    </source>
</evidence>
<feature type="transmembrane region" description="Helical" evidence="13">
    <location>
        <begin position="116"/>
        <end position="137"/>
    </location>
</feature>
<comment type="subcellular location">
    <subcellularLocation>
        <location evidence="1">Cell membrane</location>
        <topology evidence="1">Multi-pass membrane protein</topology>
    </subcellularLocation>
</comment>
<feature type="transmembrane region" description="Helical" evidence="13">
    <location>
        <begin position="39"/>
        <end position="66"/>
    </location>
</feature>
<evidence type="ECO:0000256" key="1">
    <source>
        <dbReference type="ARBA" id="ARBA00004651"/>
    </source>
</evidence>
<dbReference type="PANTHER" id="PTHR45695">
    <property type="entry name" value="LEUCOKININ RECEPTOR-RELATED"/>
    <property type="match status" value="1"/>
</dbReference>
<evidence type="ECO:0000256" key="8">
    <source>
        <dbReference type="ARBA" id="ARBA00023170"/>
    </source>
</evidence>
<feature type="transmembrane region" description="Helical" evidence="13">
    <location>
        <begin position="78"/>
        <end position="104"/>
    </location>
</feature>
<dbReference type="Gene3D" id="1.20.1070.10">
    <property type="entry name" value="Rhodopsin 7-helix transmembrane proteins"/>
    <property type="match status" value="1"/>
</dbReference>
<dbReference type="Pfam" id="PF00001">
    <property type="entry name" value="7tm_1"/>
    <property type="match status" value="1"/>
</dbReference>
<evidence type="ECO:0000256" key="5">
    <source>
        <dbReference type="ARBA" id="ARBA00023040"/>
    </source>
</evidence>
<keyword evidence="2" id="KW-1003">Cell membrane</keyword>
<dbReference type="InterPro" id="IPR017452">
    <property type="entry name" value="GPCR_Rhodpsn_7TM"/>
</dbReference>
<keyword evidence="16" id="KW-1185">Reference proteome</keyword>
<dbReference type="PRINTS" id="PR00237">
    <property type="entry name" value="GPCRRHODOPSN"/>
</dbReference>
<evidence type="ECO:0000256" key="10">
    <source>
        <dbReference type="ARBA" id="ARBA00023224"/>
    </source>
</evidence>
<evidence type="ECO:0000313" key="15">
    <source>
        <dbReference type="EMBL" id="PIK61568.1"/>
    </source>
</evidence>
<comment type="similarity">
    <text evidence="11">Belongs to the G-protein coupled receptor 1 family.</text>
</comment>
<proteinExistence type="inferred from homology"/>
<evidence type="ECO:0000256" key="3">
    <source>
        <dbReference type="ARBA" id="ARBA00022692"/>
    </source>
</evidence>
<keyword evidence="6 13" id="KW-0472">Membrane</keyword>
<feature type="transmembrane region" description="Helical" evidence="13">
    <location>
        <begin position="198"/>
        <end position="221"/>
    </location>
</feature>
<keyword evidence="3 11" id="KW-0812">Transmembrane</keyword>
<feature type="domain" description="G-protein coupled receptors family 1 profile" evidence="14">
    <location>
        <begin position="57"/>
        <end position="293"/>
    </location>
</feature>
<evidence type="ECO:0000256" key="9">
    <source>
        <dbReference type="ARBA" id="ARBA00023180"/>
    </source>
</evidence>
<evidence type="ECO:0000256" key="7">
    <source>
        <dbReference type="ARBA" id="ARBA00023157"/>
    </source>
</evidence>
<dbReference type="GO" id="GO:0004930">
    <property type="term" value="F:G protein-coupled receptor activity"/>
    <property type="evidence" value="ECO:0007669"/>
    <property type="project" value="UniProtKB-KW"/>
</dbReference>
<dbReference type="Proteomes" id="UP000230750">
    <property type="component" value="Unassembled WGS sequence"/>
</dbReference>
<keyword evidence="8 11" id="KW-0675">Receptor</keyword>
<keyword evidence="4 13" id="KW-1133">Transmembrane helix</keyword>